<feature type="binding site" evidence="8">
    <location>
        <begin position="18"/>
        <end position="20"/>
    </location>
    <ligand>
        <name>GTP</name>
        <dbReference type="ChEBI" id="CHEBI:37565"/>
    </ligand>
</feature>
<evidence type="ECO:0000313" key="10">
    <source>
        <dbReference type="EMBL" id="MBL4933310.1"/>
    </source>
</evidence>
<dbReference type="SUPFAM" id="SSF53448">
    <property type="entry name" value="Nucleotide-diphospho-sugar transferases"/>
    <property type="match status" value="1"/>
</dbReference>
<comment type="cofactor">
    <cofactor evidence="8">
        <name>Mg(2+)</name>
        <dbReference type="ChEBI" id="CHEBI:18420"/>
    </cofactor>
</comment>
<proteinExistence type="inferred from homology"/>
<comment type="caution">
    <text evidence="8">Lacks conserved residue(s) required for the propagation of feature annotation.</text>
</comment>
<dbReference type="HAMAP" id="MF_00316">
    <property type="entry name" value="MobA"/>
    <property type="match status" value="1"/>
</dbReference>
<gene>
    <name evidence="8" type="primary">mobA</name>
    <name evidence="10" type="ORF">JK634_15960</name>
</gene>
<dbReference type="PANTHER" id="PTHR19136">
    <property type="entry name" value="MOLYBDENUM COFACTOR GUANYLYLTRANSFERASE"/>
    <property type="match status" value="1"/>
</dbReference>
<comment type="subcellular location">
    <subcellularLocation>
        <location evidence="8">Cytoplasm</location>
    </subcellularLocation>
</comment>
<keyword evidence="6 8" id="KW-0342">GTP-binding</keyword>
<evidence type="ECO:0000256" key="5">
    <source>
        <dbReference type="ARBA" id="ARBA00022842"/>
    </source>
</evidence>
<comment type="function">
    <text evidence="8">Transfers a GMP moiety from GTP to Mo-molybdopterin (Mo-MPT) cofactor (Moco or molybdenum cofactor) to form Mo-molybdopterin guanine dinucleotide (Mo-MGD) cofactor.</text>
</comment>
<dbReference type="CDD" id="cd02503">
    <property type="entry name" value="MobA"/>
    <property type="match status" value="1"/>
</dbReference>
<feature type="binding site" evidence="8">
    <location>
        <position position="104"/>
    </location>
    <ligand>
        <name>GTP</name>
        <dbReference type="ChEBI" id="CHEBI:37565"/>
    </ligand>
</feature>
<reference evidence="10" key="1">
    <citation type="submission" date="2021-01" db="EMBL/GenBank/DDBJ databases">
        <title>Genome public.</title>
        <authorList>
            <person name="Liu C."/>
            <person name="Sun Q."/>
        </authorList>
    </citation>
    <scope>NUCLEOTIDE SEQUENCE</scope>
    <source>
        <strain evidence="10">YIM B02565</strain>
    </source>
</reference>
<evidence type="ECO:0000256" key="1">
    <source>
        <dbReference type="ARBA" id="ARBA00022490"/>
    </source>
</evidence>
<dbReference type="EMBL" id="JAESWA010000023">
    <property type="protein sequence ID" value="MBL4933310.1"/>
    <property type="molecule type" value="Genomic_DNA"/>
</dbReference>
<feature type="binding site" evidence="8">
    <location>
        <position position="104"/>
    </location>
    <ligand>
        <name>Mg(2+)</name>
        <dbReference type="ChEBI" id="CHEBI:18420"/>
    </ligand>
</feature>
<comment type="catalytic activity">
    <reaction evidence="8">
        <text>Mo-molybdopterin + GTP + H(+) = Mo-molybdopterin guanine dinucleotide + diphosphate</text>
        <dbReference type="Rhea" id="RHEA:34243"/>
        <dbReference type="ChEBI" id="CHEBI:15378"/>
        <dbReference type="ChEBI" id="CHEBI:33019"/>
        <dbReference type="ChEBI" id="CHEBI:37565"/>
        <dbReference type="ChEBI" id="CHEBI:71302"/>
        <dbReference type="ChEBI" id="CHEBI:71310"/>
        <dbReference type="EC" id="2.7.7.77"/>
    </reaction>
</comment>
<dbReference type="InterPro" id="IPR025877">
    <property type="entry name" value="MobA-like_NTP_Trfase"/>
</dbReference>
<evidence type="ECO:0000256" key="4">
    <source>
        <dbReference type="ARBA" id="ARBA00022741"/>
    </source>
</evidence>
<keyword evidence="4 8" id="KW-0547">Nucleotide-binding</keyword>
<dbReference type="AlphaFoldDB" id="A0A937FHV3"/>
<evidence type="ECO:0000256" key="6">
    <source>
        <dbReference type="ARBA" id="ARBA00023134"/>
    </source>
</evidence>
<dbReference type="EC" id="2.7.7.77" evidence="8"/>
<feature type="binding site" evidence="8">
    <location>
        <position position="75"/>
    </location>
    <ligand>
        <name>GTP</name>
        <dbReference type="ChEBI" id="CHEBI:37565"/>
    </ligand>
</feature>
<dbReference type="PANTHER" id="PTHR19136:SF81">
    <property type="entry name" value="MOLYBDENUM COFACTOR GUANYLYLTRANSFERASE"/>
    <property type="match status" value="1"/>
</dbReference>
<keyword evidence="2 8" id="KW-0808">Transferase</keyword>
<name>A0A937FHV3_9CLOT</name>
<dbReference type="GO" id="GO:0005737">
    <property type="term" value="C:cytoplasm"/>
    <property type="evidence" value="ECO:0007669"/>
    <property type="project" value="UniProtKB-SubCell"/>
</dbReference>
<evidence type="ECO:0000259" key="9">
    <source>
        <dbReference type="Pfam" id="PF12804"/>
    </source>
</evidence>
<keyword evidence="11" id="KW-1185">Reference proteome</keyword>
<dbReference type="GO" id="GO:0005525">
    <property type="term" value="F:GTP binding"/>
    <property type="evidence" value="ECO:0007669"/>
    <property type="project" value="UniProtKB-UniRule"/>
</dbReference>
<keyword evidence="10" id="KW-0548">Nucleotidyltransferase</keyword>
<dbReference type="Proteomes" id="UP000623681">
    <property type="component" value="Unassembled WGS sequence"/>
</dbReference>
<dbReference type="InterPro" id="IPR013482">
    <property type="entry name" value="Molybde_CF_guanTrfase"/>
</dbReference>
<dbReference type="GO" id="GO:0061603">
    <property type="term" value="F:molybdenum cofactor guanylyltransferase activity"/>
    <property type="evidence" value="ECO:0007669"/>
    <property type="project" value="UniProtKB-EC"/>
</dbReference>
<keyword evidence="3 8" id="KW-0479">Metal-binding</keyword>
<feature type="binding site" evidence="8">
    <location>
        <position position="30"/>
    </location>
    <ligand>
        <name>GTP</name>
        <dbReference type="ChEBI" id="CHEBI:37565"/>
    </ligand>
</feature>
<evidence type="ECO:0000256" key="2">
    <source>
        <dbReference type="ARBA" id="ARBA00022679"/>
    </source>
</evidence>
<evidence type="ECO:0000256" key="8">
    <source>
        <dbReference type="HAMAP-Rule" id="MF_00316"/>
    </source>
</evidence>
<evidence type="ECO:0000256" key="3">
    <source>
        <dbReference type="ARBA" id="ARBA00022723"/>
    </source>
</evidence>
<dbReference type="Pfam" id="PF12804">
    <property type="entry name" value="NTP_transf_3"/>
    <property type="match status" value="1"/>
</dbReference>
<dbReference type="Gene3D" id="3.90.550.10">
    <property type="entry name" value="Spore Coat Polysaccharide Biosynthesis Protein SpsA, Chain A"/>
    <property type="match status" value="1"/>
</dbReference>
<protein>
    <recommendedName>
        <fullName evidence="8">Probable molybdenum cofactor guanylyltransferase</fullName>
        <shortName evidence="8">MoCo guanylyltransferase</shortName>
        <ecNumber evidence="8">2.7.7.77</ecNumber>
    </recommendedName>
    <alternativeName>
        <fullName evidence="8">GTP:molybdopterin guanylyltransferase</fullName>
    </alternativeName>
    <alternativeName>
        <fullName evidence="8">Mo-MPT guanylyltransferase</fullName>
    </alternativeName>
    <alternativeName>
        <fullName evidence="8">Molybdopterin guanylyltransferase</fullName>
    </alternativeName>
    <alternativeName>
        <fullName evidence="8">Molybdopterin-guanine dinucleotide synthase</fullName>
        <shortName evidence="8">MGD synthase</shortName>
    </alternativeName>
</protein>
<sequence length="204" mass="23571">MWNYEVEERLLKVTGVILAGGKNTRMGVDKAFLEIDGVKFIDRILSVYKKIFSETIIITNTPEKYKVTGVKIYRDLICGKGSLGGLYTGLLKSQNDYAFITACDMPFPNKDLVEYIASIKEYDAVVPLIKERYHPLFAMYSKKSIEIIESQLKGNNLRIQEIFQKLNVRKINENEIMKFDSMMLSLLNINTPQEYRNFLKCEVK</sequence>
<comment type="caution">
    <text evidence="10">The sequence shown here is derived from an EMBL/GenBank/DDBJ whole genome shotgun (WGS) entry which is preliminary data.</text>
</comment>
<comment type="domain">
    <text evidence="8">The N-terminal domain determines nucleotide recognition and specific binding, while the C-terminal domain determines the specific binding to the target protein.</text>
</comment>
<keyword evidence="5 8" id="KW-0460">Magnesium</keyword>
<evidence type="ECO:0000313" key="11">
    <source>
        <dbReference type="Proteomes" id="UP000623681"/>
    </source>
</evidence>
<dbReference type="RefSeq" id="WP_202768727.1">
    <property type="nucleotide sequence ID" value="NZ_JAESWA010000023.1"/>
</dbReference>
<comment type="similarity">
    <text evidence="8">Belongs to the MobA family.</text>
</comment>
<keyword evidence="1 8" id="KW-0963">Cytoplasm</keyword>
<evidence type="ECO:0000256" key="7">
    <source>
        <dbReference type="ARBA" id="ARBA00023150"/>
    </source>
</evidence>
<dbReference type="GO" id="GO:0046872">
    <property type="term" value="F:metal ion binding"/>
    <property type="evidence" value="ECO:0007669"/>
    <property type="project" value="UniProtKB-KW"/>
</dbReference>
<keyword evidence="7 8" id="KW-0501">Molybdenum cofactor biosynthesis</keyword>
<organism evidence="10 11">
    <name type="scientific">Clostridium paridis</name>
    <dbReference type="NCBI Taxonomy" id="2803863"/>
    <lineage>
        <taxon>Bacteria</taxon>
        <taxon>Bacillati</taxon>
        <taxon>Bacillota</taxon>
        <taxon>Clostridia</taxon>
        <taxon>Eubacteriales</taxon>
        <taxon>Clostridiaceae</taxon>
        <taxon>Clostridium</taxon>
    </lineage>
</organism>
<feature type="domain" description="MobA-like NTP transferase" evidence="9">
    <location>
        <begin position="15"/>
        <end position="155"/>
    </location>
</feature>
<dbReference type="GO" id="GO:1902758">
    <property type="term" value="P:bis(molybdopterin guanine dinucleotide)molybdenum biosynthetic process"/>
    <property type="evidence" value="ECO:0007669"/>
    <property type="project" value="TreeGrafter"/>
</dbReference>
<accession>A0A937FHV3</accession>
<dbReference type="InterPro" id="IPR029044">
    <property type="entry name" value="Nucleotide-diphossugar_trans"/>
</dbReference>